<dbReference type="PANTHER" id="PTHR36838">
    <property type="entry name" value="AUXIN EFFLUX CARRIER FAMILY PROTEIN"/>
    <property type="match status" value="1"/>
</dbReference>
<accession>A0ABU4RRM3</accession>
<feature type="transmembrane region" description="Helical" evidence="7">
    <location>
        <begin position="260"/>
        <end position="279"/>
    </location>
</feature>
<evidence type="ECO:0000256" key="2">
    <source>
        <dbReference type="ARBA" id="ARBA00022448"/>
    </source>
</evidence>
<evidence type="ECO:0000313" key="9">
    <source>
        <dbReference type="Proteomes" id="UP001274321"/>
    </source>
</evidence>
<feature type="transmembrane region" description="Helical" evidence="7">
    <location>
        <begin position="236"/>
        <end position="254"/>
    </location>
</feature>
<feature type="transmembrane region" description="Helical" evidence="7">
    <location>
        <begin position="169"/>
        <end position="187"/>
    </location>
</feature>
<feature type="transmembrane region" description="Helical" evidence="7">
    <location>
        <begin position="193"/>
        <end position="215"/>
    </location>
</feature>
<feature type="transmembrane region" description="Helical" evidence="7">
    <location>
        <begin position="64"/>
        <end position="85"/>
    </location>
</feature>
<feature type="transmembrane region" description="Helical" evidence="7">
    <location>
        <begin position="127"/>
        <end position="148"/>
    </location>
</feature>
<evidence type="ECO:0000256" key="3">
    <source>
        <dbReference type="ARBA" id="ARBA00022475"/>
    </source>
</evidence>
<keyword evidence="9" id="KW-1185">Reference proteome</keyword>
<keyword evidence="2" id="KW-0813">Transport</keyword>
<protein>
    <submittedName>
        <fullName evidence="8">AEC family transporter</fullName>
    </submittedName>
</protein>
<dbReference type="PANTHER" id="PTHR36838:SF3">
    <property type="entry name" value="TRANSPORTER AUXIN EFFLUX CARRIER EC FAMILY"/>
    <property type="match status" value="1"/>
</dbReference>
<sequence length="316" mass="32841">MFAALAVVLPIFALILAGAACRRAGIFGATATTELNRFVVWLGLPSLMFHITANAGWQELYRPGFTAVFGISCFTMFGLALLVAVRQRGLADGAVEGLIAGYPNTGYLGFPLALAVLGPASSTGVTIASILTACVMFGVAIVLLEIGIQEERRLGPLLFKVSLSLLKNPLVVSPVLGVLWAATGIPLPHSADSALLLLGGAASPCALVALGTFLADKRPPAPGQRPTELFLAMAKLLLQPGIAYVLAHFVFNLPKFEADLAVLMAALPTGTGPFMLAEYYGRDAAITAKVILATTLCSVITITIFLTLSGYGGLPG</sequence>
<evidence type="ECO:0000256" key="4">
    <source>
        <dbReference type="ARBA" id="ARBA00022692"/>
    </source>
</evidence>
<evidence type="ECO:0000256" key="7">
    <source>
        <dbReference type="SAM" id="Phobius"/>
    </source>
</evidence>
<dbReference type="Proteomes" id="UP001274321">
    <property type="component" value="Unassembled WGS sequence"/>
</dbReference>
<gene>
    <name evidence="8" type="ORF">SCD90_04980</name>
</gene>
<feature type="transmembrane region" description="Helical" evidence="7">
    <location>
        <begin position="291"/>
        <end position="314"/>
    </location>
</feature>
<name>A0ABU4RRM3_9HYPH</name>
<keyword evidence="3" id="KW-1003">Cell membrane</keyword>
<keyword evidence="4 7" id="KW-0812">Transmembrane</keyword>
<organism evidence="8 9">
    <name type="scientific">Terrihabitans rhizophilus</name>
    <dbReference type="NCBI Taxonomy" id="3092662"/>
    <lineage>
        <taxon>Bacteria</taxon>
        <taxon>Pseudomonadati</taxon>
        <taxon>Pseudomonadota</taxon>
        <taxon>Alphaproteobacteria</taxon>
        <taxon>Hyphomicrobiales</taxon>
        <taxon>Terrihabitans</taxon>
    </lineage>
</organism>
<evidence type="ECO:0000256" key="1">
    <source>
        <dbReference type="ARBA" id="ARBA00004141"/>
    </source>
</evidence>
<evidence type="ECO:0000256" key="5">
    <source>
        <dbReference type="ARBA" id="ARBA00022989"/>
    </source>
</evidence>
<keyword evidence="5 7" id="KW-1133">Transmembrane helix</keyword>
<comment type="subcellular location">
    <subcellularLocation>
        <location evidence="1">Membrane</location>
        <topology evidence="1">Multi-pass membrane protein</topology>
    </subcellularLocation>
</comment>
<proteinExistence type="predicted"/>
<evidence type="ECO:0000256" key="6">
    <source>
        <dbReference type="ARBA" id="ARBA00023136"/>
    </source>
</evidence>
<dbReference type="EMBL" id="JAXAFJ010000002">
    <property type="protein sequence ID" value="MDX6805411.1"/>
    <property type="molecule type" value="Genomic_DNA"/>
</dbReference>
<feature type="transmembrane region" description="Helical" evidence="7">
    <location>
        <begin position="38"/>
        <end position="57"/>
    </location>
</feature>
<comment type="caution">
    <text evidence="8">The sequence shown here is derived from an EMBL/GenBank/DDBJ whole genome shotgun (WGS) entry which is preliminary data.</text>
</comment>
<keyword evidence="6 7" id="KW-0472">Membrane</keyword>
<dbReference type="Pfam" id="PF03547">
    <property type="entry name" value="Mem_trans"/>
    <property type="match status" value="1"/>
</dbReference>
<dbReference type="RefSeq" id="WP_319843528.1">
    <property type="nucleotide sequence ID" value="NZ_JAXAFJ010000002.1"/>
</dbReference>
<evidence type="ECO:0000313" key="8">
    <source>
        <dbReference type="EMBL" id="MDX6805411.1"/>
    </source>
</evidence>
<reference evidence="8 9" key="1">
    <citation type="submission" date="2023-11" db="EMBL/GenBank/DDBJ databases">
        <authorList>
            <person name="Bao R."/>
        </authorList>
    </citation>
    <scope>NUCLEOTIDE SEQUENCE [LARGE SCALE GENOMIC DNA]</scope>
    <source>
        <strain evidence="8 9">PJ23</strain>
    </source>
</reference>
<dbReference type="InterPro" id="IPR004776">
    <property type="entry name" value="Mem_transp_PIN-like"/>
</dbReference>